<dbReference type="PANTHER" id="PTHR43800">
    <property type="entry name" value="PEPTIDYL-LYSINE N-ACETYLTRANSFERASE YJAB"/>
    <property type="match status" value="1"/>
</dbReference>
<dbReference type="OrthoDB" id="9789605at2"/>
<proteinExistence type="predicted"/>
<dbReference type="RefSeq" id="WP_081182888.1">
    <property type="nucleotide sequence ID" value="NZ_MJEA01000002.1"/>
</dbReference>
<evidence type="ECO:0000256" key="2">
    <source>
        <dbReference type="ARBA" id="ARBA00023315"/>
    </source>
</evidence>
<dbReference type="CDD" id="cd04301">
    <property type="entry name" value="NAT_SF"/>
    <property type="match status" value="1"/>
</dbReference>
<evidence type="ECO:0000256" key="1">
    <source>
        <dbReference type="ARBA" id="ARBA00022679"/>
    </source>
</evidence>
<name>A0A1V8YQS3_9ENTE</name>
<reference evidence="4 5" key="1">
    <citation type="journal article" date="2017" name="BMC Microbiol.">
        <title>Comparative genomics of Enterococcus spp. isolated from bovine feces.</title>
        <authorList>
            <person name="Beukers A.G."/>
            <person name="Zaheer R."/>
            <person name="Goji N."/>
            <person name="Amoako K.K."/>
            <person name="Chaves A.V."/>
            <person name="Ward M.P."/>
            <person name="McAllister T.A."/>
        </authorList>
    </citation>
    <scope>NUCLEOTIDE SEQUENCE [LARGE SCALE GENOMIC DNA]</scope>
    <source>
        <strain evidence="4 5">F1129D 143</strain>
    </source>
</reference>
<dbReference type="GO" id="GO:0016747">
    <property type="term" value="F:acyltransferase activity, transferring groups other than amino-acyl groups"/>
    <property type="evidence" value="ECO:0007669"/>
    <property type="project" value="InterPro"/>
</dbReference>
<organism evidence="4 5">
    <name type="scientific">Enterococcus villorum</name>
    <dbReference type="NCBI Taxonomy" id="112904"/>
    <lineage>
        <taxon>Bacteria</taxon>
        <taxon>Bacillati</taxon>
        <taxon>Bacillota</taxon>
        <taxon>Bacilli</taxon>
        <taxon>Lactobacillales</taxon>
        <taxon>Enterococcaceae</taxon>
        <taxon>Enterococcus</taxon>
    </lineage>
</organism>
<dbReference type="InterPro" id="IPR016181">
    <property type="entry name" value="Acyl_CoA_acyltransferase"/>
</dbReference>
<dbReference type="InterPro" id="IPR000182">
    <property type="entry name" value="GNAT_dom"/>
</dbReference>
<dbReference type="PROSITE" id="PS51186">
    <property type="entry name" value="GNAT"/>
    <property type="match status" value="1"/>
</dbReference>
<keyword evidence="1 4" id="KW-0808">Transferase</keyword>
<evidence type="ECO:0000259" key="3">
    <source>
        <dbReference type="PROSITE" id="PS51186"/>
    </source>
</evidence>
<evidence type="ECO:0000313" key="4">
    <source>
        <dbReference type="EMBL" id="OQO71209.1"/>
    </source>
</evidence>
<gene>
    <name evidence="4" type="ORF">BH747_04260</name>
</gene>
<dbReference type="Pfam" id="PF13508">
    <property type="entry name" value="Acetyltransf_7"/>
    <property type="match status" value="1"/>
</dbReference>
<dbReference type="Gene3D" id="3.40.630.30">
    <property type="match status" value="1"/>
</dbReference>
<dbReference type="PANTHER" id="PTHR43800:SF1">
    <property type="entry name" value="PEPTIDYL-LYSINE N-ACETYLTRANSFERASE YJAB"/>
    <property type="match status" value="1"/>
</dbReference>
<accession>A0A1V8YQS3</accession>
<feature type="domain" description="N-acetyltransferase" evidence="3">
    <location>
        <begin position="2"/>
        <end position="143"/>
    </location>
</feature>
<dbReference type="SUPFAM" id="SSF55729">
    <property type="entry name" value="Acyl-CoA N-acyltransferases (Nat)"/>
    <property type="match status" value="1"/>
</dbReference>
<keyword evidence="2" id="KW-0012">Acyltransferase</keyword>
<dbReference type="EMBL" id="MJEA01000002">
    <property type="protein sequence ID" value="OQO71209.1"/>
    <property type="molecule type" value="Genomic_DNA"/>
</dbReference>
<dbReference type="Proteomes" id="UP000192477">
    <property type="component" value="Unassembled WGS sequence"/>
</dbReference>
<protein>
    <submittedName>
        <fullName evidence="4">GNAT family N-acetyltransferase</fullName>
    </submittedName>
</protein>
<comment type="caution">
    <text evidence="4">The sequence shown here is derived from an EMBL/GenBank/DDBJ whole genome shotgun (WGS) entry which is preliminary data.</text>
</comment>
<sequence>MLNKKNITQNDYKLILKIWEKSVKATHHFLSVEDFNFYKKIIPENLDYVNLYLWVDDDKVIGFSGINNDELVMLFLDPEFIGKRYGSKILLNLVETENIKRMDVNTQNEHAKKFYLDHGFEIDSESKIDGFGKPYPIAHLIKK</sequence>
<dbReference type="AlphaFoldDB" id="A0A1V8YQS3"/>
<evidence type="ECO:0000313" key="5">
    <source>
        <dbReference type="Proteomes" id="UP000192477"/>
    </source>
</evidence>